<dbReference type="Pfam" id="PF01063">
    <property type="entry name" value="Aminotran_4"/>
    <property type="match status" value="1"/>
</dbReference>
<comment type="pathway">
    <text evidence="3">Amino-acid biosynthesis; L-isoleucine biosynthesis; L-isoleucine from 2-oxobutanoate: step 4/4.</text>
</comment>
<dbReference type="AlphaFoldDB" id="A0A7Y7IU80"/>
<evidence type="ECO:0000256" key="12">
    <source>
        <dbReference type="ARBA" id="ARBA00048798"/>
    </source>
</evidence>
<organism evidence="14 15">
    <name type="scientific">Nguyenibacter vanlangensis</name>
    <dbReference type="NCBI Taxonomy" id="1216886"/>
    <lineage>
        <taxon>Bacteria</taxon>
        <taxon>Pseudomonadati</taxon>
        <taxon>Pseudomonadota</taxon>
        <taxon>Alphaproteobacteria</taxon>
        <taxon>Acetobacterales</taxon>
        <taxon>Acetobacteraceae</taxon>
        <taxon>Nguyenibacter</taxon>
    </lineage>
</organism>
<dbReference type="GO" id="GO:0009082">
    <property type="term" value="P:branched-chain amino acid biosynthetic process"/>
    <property type="evidence" value="ECO:0007669"/>
    <property type="project" value="UniProtKB-KW"/>
</dbReference>
<dbReference type="InterPro" id="IPR043131">
    <property type="entry name" value="BCAT-like_N"/>
</dbReference>
<evidence type="ECO:0000256" key="6">
    <source>
        <dbReference type="ARBA" id="ARBA00009320"/>
    </source>
</evidence>
<name>A0A7Y7IU80_9PROT</name>
<gene>
    <name evidence="14" type="ORF">HUK84_04580</name>
</gene>
<dbReference type="Proteomes" id="UP000534870">
    <property type="component" value="Unassembled WGS sequence"/>
</dbReference>
<dbReference type="GO" id="GO:0008652">
    <property type="term" value="P:amino acid biosynthetic process"/>
    <property type="evidence" value="ECO:0007669"/>
    <property type="project" value="UniProtKB-ARBA"/>
</dbReference>
<evidence type="ECO:0000256" key="1">
    <source>
        <dbReference type="ARBA" id="ARBA00001933"/>
    </source>
</evidence>
<proteinExistence type="inferred from homology"/>
<comment type="cofactor">
    <cofactor evidence="1">
        <name>pyridoxal 5'-phosphate</name>
        <dbReference type="ChEBI" id="CHEBI:597326"/>
    </cofactor>
</comment>
<comment type="catalytic activity">
    <reaction evidence="11">
        <text>L-valine + 2-oxoglutarate = 3-methyl-2-oxobutanoate + L-glutamate</text>
        <dbReference type="Rhea" id="RHEA:24813"/>
        <dbReference type="ChEBI" id="CHEBI:11851"/>
        <dbReference type="ChEBI" id="CHEBI:16810"/>
        <dbReference type="ChEBI" id="CHEBI:29985"/>
        <dbReference type="ChEBI" id="CHEBI:57762"/>
        <dbReference type="EC" id="2.6.1.42"/>
    </reaction>
</comment>
<dbReference type="InterPro" id="IPR036038">
    <property type="entry name" value="Aminotransferase-like"/>
</dbReference>
<evidence type="ECO:0000256" key="5">
    <source>
        <dbReference type="ARBA" id="ARBA00005072"/>
    </source>
</evidence>
<sequence length="291" mass="32313">MASAPETPIAFVRGQFVPRDTATIPLMDRGFLFGDGVYEVTAVIERRFVDNGPHLDRLDQSLREIGIANPYDRAEWIGIECELMRRNALDNGLIYIQVTRGVAERDFLFPPDLAPSVVLFAQNRRVQHNPLIEKGAAVITLPDQRWARCDIKSTSLLAQVLAKRAAAQANANEVWMTRDGYITEGASSTAFIVTPDGRLVTRTLSPAILPGVTRRTIMRIADQSGLALAERPFTRDEALEATEAFYTSASTIAIPVTRIDGRIVANGQPGPVFRSLYDQYMQHVLENPQDF</sequence>
<comment type="similarity">
    <text evidence="6">Belongs to the class-IV pyridoxal-phosphate-dependent aminotransferase family.</text>
</comment>
<evidence type="ECO:0000313" key="14">
    <source>
        <dbReference type="EMBL" id="NVN10431.1"/>
    </source>
</evidence>
<dbReference type="SUPFAM" id="SSF56752">
    <property type="entry name" value="D-aminoacid aminotransferase-like PLP-dependent enzymes"/>
    <property type="match status" value="1"/>
</dbReference>
<keyword evidence="14" id="KW-0808">Transferase</keyword>
<protein>
    <recommendedName>
        <fullName evidence="8">Probable branched-chain-amino-acid aminotransferase</fullName>
        <ecNumber evidence="7">2.6.1.42</ecNumber>
    </recommendedName>
</protein>
<dbReference type="NCBIfam" id="NF005209">
    <property type="entry name" value="PRK06680.1"/>
    <property type="match status" value="1"/>
</dbReference>
<dbReference type="InterPro" id="IPR001544">
    <property type="entry name" value="Aminotrans_IV"/>
</dbReference>
<evidence type="ECO:0000256" key="9">
    <source>
        <dbReference type="ARBA" id="ARBA00022898"/>
    </source>
</evidence>
<evidence type="ECO:0000256" key="8">
    <source>
        <dbReference type="ARBA" id="ARBA00014472"/>
    </source>
</evidence>
<dbReference type="FunFam" id="3.20.10.10:FF:000002">
    <property type="entry name" value="D-alanine aminotransferase"/>
    <property type="match status" value="1"/>
</dbReference>
<comment type="catalytic activity">
    <reaction evidence="13">
        <text>L-leucine + 2-oxoglutarate = 4-methyl-2-oxopentanoate + L-glutamate</text>
        <dbReference type="Rhea" id="RHEA:18321"/>
        <dbReference type="ChEBI" id="CHEBI:16810"/>
        <dbReference type="ChEBI" id="CHEBI:17865"/>
        <dbReference type="ChEBI" id="CHEBI:29985"/>
        <dbReference type="ChEBI" id="CHEBI:57427"/>
        <dbReference type="EC" id="2.6.1.42"/>
    </reaction>
</comment>
<dbReference type="CDD" id="cd01558">
    <property type="entry name" value="D-AAT_like"/>
    <property type="match status" value="1"/>
</dbReference>
<evidence type="ECO:0000256" key="3">
    <source>
        <dbReference type="ARBA" id="ARBA00004824"/>
    </source>
</evidence>
<dbReference type="GO" id="GO:0005829">
    <property type="term" value="C:cytosol"/>
    <property type="evidence" value="ECO:0007669"/>
    <property type="project" value="TreeGrafter"/>
</dbReference>
<accession>A0A7Y7IU80</accession>
<evidence type="ECO:0000256" key="13">
    <source>
        <dbReference type="ARBA" id="ARBA00049229"/>
    </source>
</evidence>
<dbReference type="PANTHER" id="PTHR42743:SF11">
    <property type="entry name" value="AMINODEOXYCHORISMATE LYASE"/>
    <property type="match status" value="1"/>
</dbReference>
<evidence type="ECO:0000313" key="15">
    <source>
        <dbReference type="Proteomes" id="UP000534870"/>
    </source>
</evidence>
<dbReference type="EMBL" id="JABXXP010000039">
    <property type="protein sequence ID" value="NVN10431.1"/>
    <property type="molecule type" value="Genomic_DNA"/>
</dbReference>
<dbReference type="EC" id="2.6.1.42" evidence="7"/>
<keyword evidence="9" id="KW-0663">Pyridoxal phosphate</keyword>
<dbReference type="GO" id="GO:0004084">
    <property type="term" value="F:branched-chain-amino-acid transaminase activity"/>
    <property type="evidence" value="ECO:0007669"/>
    <property type="project" value="UniProtKB-EC"/>
</dbReference>
<reference evidence="14 15" key="1">
    <citation type="submission" date="2020-06" db="EMBL/GenBank/DDBJ databases">
        <title>Description of novel acetic acid bacteria.</title>
        <authorList>
            <person name="Sombolestani A."/>
        </authorList>
    </citation>
    <scope>NUCLEOTIDE SEQUENCE [LARGE SCALE GENOMIC DNA]</scope>
    <source>
        <strain evidence="14 15">LMG 31431</strain>
    </source>
</reference>
<keyword evidence="10" id="KW-0100">Branched-chain amino acid biosynthesis</keyword>
<evidence type="ECO:0000256" key="2">
    <source>
        <dbReference type="ARBA" id="ARBA00003109"/>
    </source>
</evidence>
<evidence type="ECO:0000256" key="4">
    <source>
        <dbReference type="ARBA" id="ARBA00004931"/>
    </source>
</evidence>
<dbReference type="RefSeq" id="WP_176639207.1">
    <property type="nucleotide sequence ID" value="NZ_JABXXP010000039.1"/>
</dbReference>
<dbReference type="InterPro" id="IPR050571">
    <property type="entry name" value="Class-IV_PLP-Dep_Aminotrnsfr"/>
</dbReference>
<dbReference type="Gene3D" id="3.30.470.10">
    <property type="match status" value="1"/>
</dbReference>
<comment type="catalytic activity">
    <reaction evidence="12">
        <text>L-isoleucine + 2-oxoglutarate = (S)-3-methyl-2-oxopentanoate + L-glutamate</text>
        <dbReference type="Rhea" id="RHEA:24801"/>
        <dbReference type="ChEBI" id="CHEBI:16810"/>
        <dbReference type="ChEBI" id="CHEBI:29985"/>
        <dbReference type="ChEBI" id="CHEBI:35146"/>
        <dbReference type="ChEBI" id="CHEBI:58045"/>
        <dbReference type="EC" id="2.6.1.42"/>
    </reaction>
</comment>
<dbReference type="InterPro" id="IPR043132">
    <property type="entry name" value="BCAT-like_C"/>
</dbReference>
<dbReference type="PANTHER" id="PTHR42743">
    <property type="entry name" value="AMINO-ACID AMINOTRANSFERASE"/>
    <property type="match status" value="1"/>
</dbReference>
<keyword evidence="14" id="KW-0032">Aminotransferase</keyword>
<comment type="pathway">
    <text evidence="5">Amino-acid biosynthesis; L-leucine biosynthesis; L-leucine from 3-methyl-2-oxobutanoate: step 4/4.</text>
</comment>
<dbReference type="Gene3D" id="3.20.10.10">
    <property type="entry name" value="D-amino Acid Aminotransferase, subunit A, domain 2"/>
    <property type="match status" value="1"/>
</dbReference>
<evidence type="ECO:0000256" key="11">
    <source>
        <dbReference type="ARBA" id="ARBA00048212"/>
    </source>
</evidence>
<comment type="caution">
    <text evidence="14">The sequence shown here is derived from an EMBL/GenBank/DDBJ whole genome shotgun (WGS) entry which is preliminary data.</text>
</comment>
<evidence type="ECO:0000256" key="10">
    <source>
        <dbReference type="ARBA" id="ARBA00023304"/>
    </source>
</evidence>
<keyword evidence="10" id="KW-0028">Amino-acid biosynthesis</keyword>
<comment type="pathway">
    <text evidence="4">Amino-acid biosynthesis; L-valine biosynthesis; L-valine from pyruvate: step 4/4.</text>
</comment>
<comment type="function">
    <text evidence="2">Acts on leucine, isoleucine and valine.</text>
</comment>
<evidence type="ECO:0000256" key="7">
    <source>
        <dbReference type="ARBA" id="ARBA00013053"/>
    </source>
</evidence>